<comment type="caution">
    <text evidence="3">The sequence shown here is derived from an EMBL/GenBank/DDBJ whole genome shotgun (WGS) entry which is preliminary data.</text>
</comment>
<dbReference type="Pfam" id="PF00441">
    <property type="entry name" value="Acyl-CoA_dh_1"/>
    <property type="match status" value="1"/>
</dbReference>
<dbReference type="SUPFAM" id="SSF47203">
    <property type="entry name" value="Acyl-CoA dehydrogenase C-terminal domain-like"/>
    <property type="match status" value="1"/>
</dbReference>
<sequence>MERAIQETAEYCRQRKAFGQSILDNQVYTHSLNRQFSYYISSFCLVQVVHYRLAELETEVELLRSLLYRTLGESSTEHWVGIQWNTGWAFNG</sequence>
<dbReference type="EMBL" id="CASHTH010002047">
    <property type="protein sequence ID" value="CAI8023959.1"/>
    <property type="molecule type" value="Genomic_DNA"/>
</dbReference>
<keyword evidence="4" id="KW-1185">Reference proteome</keyword>
<gene>
    <name evidence="3" type="ORF">GBAR_LOCUS13968</name>
</gene>
<feature type="domain" description="Acyl-CoA dehydrogenase/oxidase C-terminal" evidence="2">
    <location>
        <begin position="1"/>
        <end position="32"/>
    </location>
</feature>
<evidence type="ECO:0000313" key="4">
    <source>
        <dbReference type="Proteomes" id="UP001174909"/>
    </source>
</evidence>
<dbReference type="Proteomes" id="UP001174909">
    <property type="component" value="Unassembled WGS sequence"/>
</dbReference>
<proteinExistence type="predicted"/>
<dbReference type="InterPro" id="IPR036250">
    <property type="entry name" value="AcylCo_DH-like_C"/>
</dbReference>
<feature type="non-terminal residue" evidence="3">
    <location>
        <position position="1"/>
    </location>
</feature>
<organism evidence="3 4">
    <name type="scientific">Geodia barretti</name>
    <name type="common">Barrett's horny sponge</name>
    <dbReference type="NCBI Taxonomy" id="519541"/>
    <lineage>
        <taxon>Eukaryota</taxon>
        <taxon>Metazoa</taxon>
        <taxon>Porifera</taxon>
        <taxon>Demospongiae</taxon>
        <taxon>Heteroscleromorpha</taxon>
        <taxon>Tetractinellida</taxon>
        <taxon>Astrophorina</taxon>
        <taxon>Geodiidae</taxon>
        <taxon>Geodia</taxon>
    </lineage>
</organism>
<evidence type="ECO:0000313" key="3">
    <source>
        <dbReference type="EMBL" id="CAI8023959.1"/>
    </source>
</evidence>
<accession>A0AA35S6S1</accession>
<dbReference type="AlphaFoldDB" id="A0AA35S6S1"/>
<reference evidence="3" key="1">
    <citation type="submission" date="2023-03" db="EMBL/GenBank/DDBJ databases">
        <authorList>
            <person name="Steffen K."/>
            <person name="Cardenas P."/>
        </authorList>
    </citation>
    <scope>NUCLEOTIDE SEQUENCE</scope>
</reference>
<keyword evidence="1" id="KW-0285">Flavoprotein</keyword>
<evidence type="ECO:0000259" key="2">
    <source>
        <dbReference type="Pfam" id="PF00441"/>
    </source>
</evidence>
<dbReference type="GO" id="GO:0016627">
    <property type="term" value="F:oxidoreductase activity, acting on the CH-CH group of donors"/>
    <property type="evidence" value="ECO:0007669"/>
    <property type="project" value="InterPro"/>
</dbReference>
<dbReference type="Gene3D" id="1.20.140.10">
    <property type="entry name" value="Butyryl-CoA Dehydrogenase, subunit A, domain 3"/>
    <property type="match status" value="1"/>
</dbReference>
<evidence type="ECO:0000256" key="1">
    <source>
        <dbReference type="ARBA" id="ARBA00022630"/>
    </source>
</evidence>
<name>A0AA35S6S1_GEOBA</name>
<dbReference type="InterPro" id="IPR009075">
    <property type="entry name" value="AcylCo_DH/oxidase_C"/>
</dbReference>
<protein>
    <recommendedName>
        <fullName evidence="2">Acyl-CoA dehydrogenase/oxidase C-terminal domain-containing protein</fullName>
    </recommendedName>
</protein>